<evidence type="ECO:0000313" key="2">
    <source>
        <dbReference type="Proteomes" id="UP001060215"/>
    </source>
</evidence>
<protein>
    <submittedName>
        <fullName evidence="1">Uncharacterized protein</fullName>
    </submittedName>
</protein>
<comment type="caution">
    <text evidence="1">The sequence shown here is derived from an EMBL/GenBank/DDBJ whole genome shotgun (WGS) entry which is preliminary data.</text>
</comment>
<sequence>MSFRFSRFACLWIRISRHLIVIALSMLDLYSSCISCISCILHGKRGTFRTPSNGTGLNSRVADTPDHP</sequence>
<keyword evidence="2" id="KW-1185">Reference proteome</keyword>
<accession>A0ACC0GQ39</accession>
<dbReference type="Proteomes" id="UP001060215">
    <property type="component" value="Chromosome 9"/>
</dbReference>
<name>A0ACC0GQ39_9ERIC</name>
<proteinExistence type="predicted"/>
<dbReference type="EMBL" id="CM045766">
    <property type="protein sequence ID" value="KAI8002989.1"/>
    <property type="molecule type" value="Genomic_DNA"/>
</dbReference>
<reference evidence="1 2" key="1">
    <citation type="journal article" date="2022" name="Plant J.">
        <title>Chromosome-level genome of Camellia lanceoleosa provides a valuable resource for understanding genome evolution and self-incompatibility.</title>
        <authorList>
            <person name="Gong W."/>
            <person name="Xiao S."/>
            <person name="Wang L."/>
            <person name="Liao Z."/>
            <person name="Chang Y."/>
            <person name="Mo W."/>
            <person name="Hu G."/>
            <person name="Li W."/>
            <person name="Zhao G."/>
            <person name="Zhu H."/>
            <person name="Hu X."/>
            <person name="Ji K."/>
            <person name="Xiang X."/>
            <person name="Song Q."/>
            <person name="Yuan D."/>
            <person name="Jin S."/>
            <person name="Zhang L."/>
        </authorList>
    </citation>
    <scope>NUCLEOTIDE SEQUENCE [LARGE SCALE GENOMIC DNA]</scope>
    <source>
        <strain evidence="1">SQ_2022a</strain>
    </source>
</reference>
<evidence type="ECO:0000313" key="1">
    <source>
        <dbReference type="EMBL" id="KAI8002989.1"/>
    </source>
</evidence>
<gene>
    <name evidence="1" type="ORF">LOK49_LG08G00641</name>
</gene>
<organism evidence="1 2">
    <name type="scientific">Camellia lanceoleosa</name>
    <dbReference type="NCBI Taxonomy" id="1840588"/>
    <lineage>
        <taxon>Eukaryota</taxon>
        <taxon>Viridiplantae</taxon>
        <taxon>Streptophyta</taxon>
        <taxon>Embryophyta</taxon>
        <taxon>Tracheophyta</taxon>
        <taxon>Spermatophyta</taxon>
        <taxon>Magnoliopsida</taxon>
        <taxon>eudicotyledons</taxon>
        <taxon>Gunneridae</taxon>
        <taxon>Pentapetalae</taxon>
        <taxon>asterids</taxon>
        <taxon>Ericales</taxon>
        <taxon>Theaceae</taxon>
        <taxon>Camellia</taxon>
    </lineage>
</organism>